<keyword evidence="3" id="KW-1185">Reference proteome</keyword>
<evidence type="ECO:0000313" key="2">
    <source>
        <dbReference type="EMBL" id="GFX86304.1"/>
    </source>
</evidence>
<dbReference type="AlphaFoldDB" id="A0A8X6R6F7"/>
<dbReference type="Proteomes" id="UP000887159">
    <property type="component" value="Unassembled WGS sequence"/>
</dbReference>
<protein>
    <submittedName>
        <fullName evidence="2">Uncharacterized protein</fullName>
    </submittedName>
</protein>
<feature type="region of interest" description="Disordered" evidence="1">
    <location>
        <begin position="58"/>
        <end position="85"/>
    </location>
</feature>
<sequence length="173" mass="19006">MESIRLLITSWGILSHSTRRALSISWRVSGGDWRPATRLPKTSQTCCIGFMSRENAGHSIHTIPSSKRKSSSRSEDLTPISASSQRSISNNVEVCAPVNGDATIHQHSSTAKSDPFVYERRIIPTPTVPPDENTPIIRMNKKMGIVRKKNIAPFISPPVHMLCCSLPAVATMS</sequence>
<reference evidence="2" key="1">
    <citation type="submission" date="2020-08" db="EMBL/GenBank/DDBJ databases">
        <title>Multicomponent nature underlies the extraordinary mechanical properties of spider dragline silk.</title>
        <authorList>
            <person name="Kono N."/>
            <person name="Nakamura H."/>
            <person name="Mori M."/>
            <person name="Yoshida Y."/>
            <person name="Ohtoshi R."/>
            <person name="Malay A.D."/>
            <person name="Moran D.A.P."/>
            <person name="Tomita M."/>
            <person name="Numata K."/>
            <person name="Arakawa K."/>
        </authorList>
    </citation>
    <scope>NUCLEOTIDE SEQUENCE</scope>
</reference>
<dbReference type="EMBL" id="BMAU01021004">
    <property type="protein sequence ID" value="GFX86304.1"/>
    <property type="molecule type" value="Genomic_DNA"/>
</dbReference>
<comment type="caution">
    <text evidence="2">The sequence shown here is derived from an EMBL/GenBank/DDBJ whole genome shotgun (WGS) entry which is preliminary data.</text>
</comment>
<proteinExistence type="predicted"/>
<evidence type="ECO:0000256" key="1">
    <source>
        <dbReference type="SAM" id="MobiDB-lite"/>
    </source>
</evidence>
<accession>A0A8X6R6F7</accession>
<organism evidence="2 3">
    <name type="scientific">Trichonephila clavipes</name>
    <name type="common">Golden silk orbweaver</name>
    <name type="synonym">Nephila clavipes</name>
    <dbReference type="NCBI Taxonomy" id="2585209"/>
    <lineage>
        <taxon>Eukaryota</taxon>
        <taxon>Metazoa</taxon>
        <taxon>Ecdysozoa</taxon>
        <taxon>Arthropoda</taxon>
        <taxon>Chelicerata</taxon>
        <taxon>Arachnida</taxon>
        <taxon>Araneae</taxon>
        <taxon>Araneomorphae</taxon>
        <taxon>Entelegynae</taxon>
        <taxon>Araneoidea</taxon>
        <taxon>Nephilidae</taxon>
        <taxon>Trichonephila</taxon>
    </lineage>
</organism>
<gene>
    <name evidence="2" type="primary">AVEN_13742_1</name>
    <name evidence="2" type="ORF">TNCV_2561861</name>
</gene>
<evidence type="ECO:0000313" key="3">
    <source>
        <dbReference type="Proteomes" id="UP000887159"/>
    </source>
</evidence>
<name>A0A8X6R6F7_TRICX</name>